<evidence type="ECO:0000313" key="3">
    <source>
        <dbReference type="Proteomes" id="UP000800096"/>
    </source>
</evidence>
<organism evidence="2 3">
    <name type="scientific">Ampelomyces quisqualis</name>
    <name type="common">Powdery mildew agent</name>
    <dbReference type="NCBI Taxonomy" id="50730"/>
    <lineage>
        <taxon>Eukaryota</taxon>
        <taxon>Fungi</taxon>
        <taxon>Dikarya</taxon>
        <taxon>Ascomycota</taxon>
        <taxon>Pezizomycotina</taxon>
        <taxon>Dothideomycetes</taxon>
        <taxon>Pleosporomycetidae</taxon>
        <taxon>Pleosporales</taxon>
        <taxon>Pleosporineae</taxon>
        <taxon>Phaeosphaeriaceae</taxon>
        <taxon>Ampelomyces</taxon>
    </lineage>
</organism>
<proteinExistence type="predicted"/>
<dbReference type="OrthoDB" id="2565331at2759"/>
<feature type="region of interest" description="Disordered" evidence="1">
    <location>
        <begin position="1"/>
        <end position="201"/>
    </location>
</feature>
<evidence type="ECO:0000256" key="1">
    <source>
        <dbReference type="SAM" id="MobiDB-lite"/>
    </source>
</evidence>
<dbReference type="EMBL" id="ML979138">
    <property type="protein sequence ID" value="KAF1913734.1"/>
    <property type="molecule type" value="Genomic_DNA"/>
</dbReference>
<evidence type="ECO:0000313" key="2">
    <source>
        <dbReference type="EMBL" id="KAF1913734.1"/>
    </source>
</evidence>
<gene>
    <name evidence="2" type="ORF">BDU57DRAFT_520729</name>
</gene>
<feature type="compositionally biased region" description="Polar residues" evidence="1">
    <location>
        <begin position="7"/>
        <end position="20"/>
    </location>
</feature>
<sequence>MSAVDQLKQQNSALQSSVGNLSKVAQGTGQTAKKTATSTGTKATPVKKSAISAIDSTENATAPVRRAPRKLNAGGGGGGAISAPAQPKAPTLAKATPVKARTPLGTQKILPVRSSDKPAVSSAPAKKTPVTAAKTPVSSASKTMSATSKHTAVKKDTLSAVPPKPVSAEKKTPIKTPVKKNPAQPVNPDGKCISPSPQPTH</sequence>
<feature type="compositionally biased region" description="Low complexity" evidence="1">
    <location>
        <begin position="123"/>
        <end position="150"/>
    </location>
</feature>
<name>A0A6A5QGW4_AMPQU</name>
<keyword evidence="3" id="KW-1185">Reference proteome</keyword>
<accession>A0A6A5QGW4</accession>
<feature type="compositionally biased region" description="Low complexity" evidence="1">
    <location>
        <begin position="25"/>
        <end position="44"/>
    </location>
</feature>
<protein>
    <submittedName>
        <fullName evidence="2">Uncharacterized protein</fullName>
    </submittedName>
</protein>
<dbReference type="AlphaFoldDB" id="A0A6A5QGW4"/>
<dbReference type="Proteomes" id="UP000800096">
    <property type="component" value="Unassembled WGS sequence"/>
</dbReference>
<reference evidence="2" key="1">
    <citation type="journal article" date="2020" name="Stud. Mycol.">
        <title>101 Dothideomycetes genomes: a test case for predicting lifestyles and emergence of pathogens.</title>
        <authorList>
            <person name="Haridas S."/>
            <person name="Albert R."/>
            <person name="Binder M."/>
            <person name="Bloem J."/>
            <person name="Labutti K."/>
            <person name="Salamov A."/>
            <person name="Andreopoulos B."/>
            <person name="Baker S."/>
            <person name="Barry K."/>
            <person name="Bills G."/>
            <person name="Bluhm B."/>
            <person name="Cannon C."/>
            <person name="Castanera R."/>
            <person name="Culley D."/>
            <person name="Daum C."/>
            <person name="Ezra D."/>
            <person name="Gonzalez J."/>
            <person name="Henrissat B."/>
            <person name="Kuo A."/>
            <person name="Liang C."/>
            <person name="Lipzen A."/>
            <person name="Lutzoni F."/>
            <person name="Magnuson J."/>
            <person name="Mondo S."/>
            <person name="Nolan M."/>
            <person name="Ohm R."/>
            <person name="Pangilinan J."/>
            <person name="Park H.-J."/>
            <person name="Ramirez L."/>
            <person name="Alfaro M."/>
            <person name="Sun H."/>
            <person name="Tritt A."/>
            <person name="Yoshinaga Y."/>
            <person name="Zwiers L.-H."/>
            <person name="Turgeon B."/>
            <person name="Goodwin S."/>
            <person name="Spatafora J."/>
            <person name="Crous P."/>
            <person name="Grigoriev I."/>
        </authorList>
    </citation>
    <scope>NUCLEOTIDE SEQUENCE</scope>
    <source>
        <strain evidence="2">HMLAC05119</strain>
    </source>
</reference>